<protein>
    <submittedName>
        <fullName evidence="1">Uncharacterized protein</fullName>
    </submittedName>
</protein>
<organism evidence="1">
    <name type="scientific">uncultured Caudovirales phage</name>
    <dbReference type="NCBI Taxonomy" id="2100421"/>
    <lineage>
        <taxon>Viruses</taxon>
        <taxon>Duplodnaviria</taxon>
        <taxon>Heunggongvirae</taxon>
        <taxon>Uroviricota</taxon>
        <taxon>Caudoviricetes</taxon>
        <taxon>Peduoviridae</taxon>
        <taxon>Maltschvirus</taxon>
        <taxon>Maltschvirus maltsch</taxon>
    </lineage>
</organism>
<gene>
    <name evidence="1" type="ORF">UFOVP695_33</name>
</gene>
<accession>A0A6J5NMF3</accession>
<proteinExistence type="predicted"/>
<sequence>MKQELTGQYLEDVARFLVRELRPNFEKDKYTCNLHNTDMSCPYDVEMITFNRITGKKLKTYFIEVKIRFEDYATIALEKKKYDGISKEIKKYKDRTSNDIEIEILYLSVHPSGSYLFNLSSMTLIYENWSGTKKSTKFHNKNQDAGDKEAAFLNKYEAKKFDWTSSTIIQHYENSLKAKVVKKVQPKDIFDFN</sequence>
<reference evidence="1" key="1">
    <citation type="submission" date="2020-04" db="EMBL/GenBank/DDBJ databases">
        <authorList>
            <person name="Chiriac C."/>
            <person name="Salcher M."/>
            <person name="Ghai R."/>
            <person name="Kavagutti S V."/>
        </authorList>
    </citation>
    <scope>NUCLEOTIDE SEQUENCE</scope>
</reference>
<evidence type="ECO:0000313" key="1">
    <source>
        <dbReference type="EMBL" id="CAB4158158.1"/>
    </source>
</evidence>
<name>A0A6J5NMF3_9CAUD</name>
<dbReference type="EMBL" id="LR796667">
    <property type="protein sequence ID" value="CAB4158158.1"/>
    <property type="molecule type" value="Genomic_DNA"/>
</dbReference>